<name>A0AAD7AKL9_9AGAR</name>
<dbReference type="PRINTS" id="PR01415">
    <property type="entry name" value="ANKYRIN"/>
</dbReference>
<evidence type="ECO:0000256" key="2">
    <source>
        <dbReference type="ARBA" id="ARBA00023043"/>
    </source>
</evidence>
<evidence type="ECO:0000313" key="4">
    <source>
        <dbReference type="Proteomes" id="UP001218218"/>
    </source>
</evidence>
<dbReference type="PANTHER" id="PTHR24188:SF29">
    <property type="entry name" value="GH09064P"/>
    <property type="match status" value="1"/>
</dbReference>
<organism evidence="3 4">
    <name type="scientific">Mycena albidolilacea</name>
    <dbReference type="NCBI Taxonomy" id="1033008"/>
    <lineage>
        <taxon>Eukaryota</taxon>
        <taxon>Fungi</taxon>
        <taxon>Dikarya</taxon>
        <taxon>Basidiomycota</taxon>
        <taxon>Agaricomycotina</taxon>
        <taxon>Agaricomycetes</taxon>
        <taxon>Agaricomycetidae</taxon>
        <taxon>Agaricales</taxon>
        <taxon>Marasmiineae</taxon>
        <taxon>Mycenaceae</taxon>
        <taxon>Mycena</taxon>
    </lineage>
</organism>
<gene>
    <name evidence="3" type="ORF">DFH08DRAFT_1031769</name>
</gene>
<dbReference type="Proteomes" id="UP001218218">
    <property type="component" value="Unassembled WGS sequence"/>
</dbReference>
<dbReference type="SMART" id="SM00248">
    <property type="entry name" value="ANK"/>
    <property type="match status" value="5"/>
</dbReference>
<dbReference type="PANTHER" id="PTHR24188">
    <property type="entry name" value="ANKYRIN REPEAT PROTEIN"/>
    <property type="match status" value="1"/>
</dbReference>
<dbReference type="EMBL" id="JARIHO010000005">
    <property type="protein sequence ID" value="KAJ7361113.1"/>
    <property type="molecule type" value="Genomic_DNA"/>
</dbReference>
<dbReference type="Pfam" id="PF12796">
    <property type="entry name" value="Ank_2"/>
    <property type="match status" value="1"/>
</dbReference>
<keyword evidence="2" id="KW-0040">ANK repeat</keyword>
<sequence>MRITDCSPELVLHIVSFLEIILDSEYSECDYHLGRVSLEELVTVPDLASINALSQTSTSFYHTIDETLHRLCASVDELGSLALLFAVEHQLEGTLDKLVAAGMSLDVVAAHHSIQCTPLHIAAHTGGLEMVTPRQRWIIYAVHKGHLEIVKLLVPIPVPSFVVRDGLVSNGRYLGDGLVQSTAAGDLEISQYLIMAGADVNHDRGGYNMRDTSIPIAAGSANLGLVQFLLASGADPNLPTHFGSTPLFNAANVDIVRTLLSAGANIHAQNTGSQNVLPTFMIEIEMLQFFLERGVDPNHIDDNGETASPRV</sequence>
<dbReference type="SUPFAM" id="SSF48403">
    <property type="entry name" value="Ankyrin repeat"/>
    <property type="match status" value="1"/>
</dbReference>
<dbReference type="InterPro" id="IPR036770">
    <property type="entry name" value="Ankyrin_rpt-contain_sf"/>
</dbReference>
<keyword evidence="4" id="KW-1185">Reference proteome</keyword>
<comment type="caution">
    <text evidence="3">The sequence shown here is derived from an EMBL/GenBank/DDBJ whole genome shotgun (WGS) entry which is preliminary data.</text>
</comment>
<proteinExistence type="predicted"/>
<reference evidence="3" key="1">
    <citation type="submission" date="2023-03" db="EMBL/GenBank/DDBJ databases">
        <title>Massive genome expansion in bonnet fungi (Mycena s.s.) driven by repeated elements and novel gene families across ecological guilds.</title>
        <authorList>
            <consortium name="Lawrence Berkeley National Laboratory"/>
            <person name="Harder C.B."/>
            <person name="Miyauchi S."/>
            <person name="Viragh M."/>
            <person name="Kuo A."/>
            <person name="Thoen E."/>
            <person name="Andreopoulos B."/>
            <person name="Lu D."/>
            <person name="Skrede I."/>
            <person name="Drula E."/>
            <person name="Henrissat B."/>
            <person name="Morin E."/>
            <person name="Kohler A."/>
            <person name="Barry K."/>
            <person name="LaButti K."/>
            <person name="Morin E."/>
            <person name="Salamov A."/>
            <person name="Lipzen A."/>
            <person name="Mereny Z."/>
            <person name="Hegedus B."/>
            <person name="Baldrian P."/>
            <person name="Stursova M."/>
            <person name="Weitz H."/>
            <person name="Taylor A."/>
            <person name="Grigoriev I.V."/>
            <person name="Nagy L.G."/>
            <person name="Martin F."/>
            <person name="Kauserud H."/>
        </authorList>
    </citation>
    <scope>NUCLEOTIDE SEQUENCE</scope>
    <source>
        <strain evidence="3">CBHHK002</strain>
    </source>
</reference>
<evidence type="ECO:0000256" key="1">
    <source>
        <dbReference type="ARBA" id="ARBA00022737"/>
    </source>
</evidence>
<accession>A0AAD7AKL9</accession>
<dbReference type="InterPro" id="IPR002110">
    <property type="entry name" value="Ankyrin_rpt"/>
</dbReference>
<dbReference type="Gene3D" id="1.25.40.20">
    <property type="entry name" value="Ankyrin repeat-containing domain"/>
    <property type="match status" value="2"/>
</dbReference>
<keyword evidence="1" id="KW-0677">Repeat</keyword>
<protein>
    <submittedName>
        <fullName evidence="3">Ankyrin repeat-containing domain protein</fullName>
    </submittedName>
</protein>
<dbReference type="AlphaFoldDB" id="A0AAD7AKL9"/>
<evidence type="ECO:0000313" key="3">
    <source>
        <dbReference type="EMBL" id="KAJ7361113.1"/>
    </source>
</evidence>